<dbReference type="Gene3D" id="2.10.70.100">
    <property type="match status" value="1"/>
</dbReference>
<evidence type="ECO:0000256" key="4">
    <source>
        <dbReference type="ARBA" id="ARBA00022475"/>
    </source>
</evidence>
<dbReference type="Pfam" id="PF00512">
    <property type="entry name" value="HisKA"/>
    <property type="match status" value="1"/>
</dbReference>
<dbReference type="PANTHER" id="PTHR43711:SF1">
    <property type="entry name" value="HISTIDINE KINASE 1"/>
    <property type="match status" value="1"/>
</dbReference>
<dbReference type="InterPro" id="IPR029151">
    <property type="entry name" value="Sensor-like_sf"/>
</dbReference>
<feature type="transmembrane region" description="Helical" evidence="14">
    <location>
        <begin position="329"/>
        <end position="351"/>
    </location>
</feature>
<dbReference type="SUPFAM" id="SSF55874">
    <property type="entry name" value="ATPase domain of HSP90 chaperone/DNA topoisomerase II/histidine kinase"/>
    <property type="match status" value="1"/>
</dbReference>
<dbReference type="SUPFAM" id="SSF103190">
    <property type="entry name" value="Sensory domain-like"/>
    <property type="match status" value="1"/>
</dbReference>
<keyword evidence="5" id="KW-0597">Phosphoprotein</keyword>
<keyword evidence="9" id="KW-0418">Kinase</keyword>
<dbReference type="InterPro" id="IPR035965">
    <property type="entry name" value="PAS-like_dom_sf"/>
</dbReference>
<evidence type="ECO:0000256" key="7">
    <source>
        <dbReference type="ARBA" id="ARBA00022692"/>
    </source>
</evidence>
<dbReference type="Pfam" id="PF08447">
    <property type="entry name" value="PAS_3"/>
    <property type="match status" value="1"/>
</dbReference>
<reference evidence="17" key="1">
    <citation type="submission" date="2020-08" db="EMBL/GenBank/DDBJ databases">
        <title>Novel species isolated from subtropical streams in China.</title>
        <authorList>
            <person name="Lu H."/>
        </authorList>
    </citation>
    <scope>NUCLEOTIDE SEQUENCE</scope>
    <source>
        <strain evidence="17">LX22W</strain>
    </source>
</reference>
<keyword evidence="11 14" id="KW-1133">Transmembrane helix</keyword>
<evidence type="ECO:0000256" key="1">
    <source>
        <dbReference type="ARBA" id="ARBA00000085"/>
    </source>
</evidence>
<dbReference type="RefSeq" id="WP_186914562.1">
    <property type="nucleotide sequence ID" value="NZ_JACOFZ010000001.1"/>
</dbReference>
<dbReference type="EMBL" id="JACOFZ010000001">
    <property type="protein sequence ID" value="MBC3880984.1"/>
    <property type="molecule type" value="Genomic_DNA"/>
</dbReference>
<dbReference type="SMART" id="SM00091">
    <property type="entry name" value="PAS"/>
    <property type="match status" value="2"/>
</dbReference>
<keyword evidence="8" id="KW-0547">Nucleotide-binding</keyword>
<evidence type="ECO:0000256" key="13">
    <source>
        <dbReference type="ARBA" id="ARBA00023136"/>
    </source>
</evidence>
<dbReference type="InterPro" id="IPR036890">
    <property type="entry name" value="HATPase_C_sf"/>
</dbReference>
<evidence type="ECO:0000256" key="10">
    <source>
        <dbReference type="ARBA" id="ARBA00022840"/>
    </source>
</evidence>
<dbReference type="InterPro" id="IPR005467">
    <property type="entry name" value="His_kinase_dom"/>
</dbReference>
<comment type="catalytic activity">
    <reaction evidence="1">
        <text>ATP + protein L-histidine = ADP + protein N-phospho-L-histidine.</text>
        <dbReference type="EC" id="2.7.13.3"/>
    </reaction>
</comment>
<accession>A0A923HKC4</accession>
<dbReference type="Gene3D" id="1.10.287.130">
    <property type="match status" value="1"/>
</dbReference>
<dbReference type="InterPro" id="IPR036097">
    <property type="entry name" value="HisK_dim/P_sf"/>
</dbReference>
<dbReference type="PANTHER" id="PTHR43711">
    <property type="entry name" value="TWO-COMPONENT HISTIDINE KINASE"/>
    <property type="match status" value="1"/>
</dbReference>
<dbReference type="EC" id="2.7.13.3" evidence="3"/>
<dbReference type="InterPro" id="IPR033479">
    <property type="entry name" value="dCache_1"/>
</dbReference>
<feature type="domain" description="PAS" evidence="16">
    <location>
        <begin position="491"/>
        <end position="534"/>
    </location>
</feature>
<evidence type="ECO:0000256" key="12">
    <source>
        <dbReference type="ARBA" id="ARBA00023012"/>
    </source>
</evidence>
<keyword evidence="10" id="KW-0067">ATP-binding</keyword>
<dbReference type="InterPro" id="IPR013655">
    <property type="entry name" value="PAS_fold_3"/>
</dbReference>
<feature type="transmembrane region" description="Helical" evidence="14">
    <location>
        <begin position="17"/>
        <end position="35"/>
    </location>
</feature>
<evidence type="ECO:0000256" key="2">
    <source>
        <dbReference type="ARBA" id="ARBA00004429"/>
    </source>
</evidence>
<dbReference type="InterPro" id="IPR004358">
    <property type="entry name" value="Sig_transdc_His_kin-like_C"/>
</dbReference>
<dbReference type="PROSITE" id="PS50112">
    <property type="entry name" value="PAS"/>
    <property type="match status" value="1"/>
</dbReference>
<protein>
    <recommendedName>
        <fullName evidence="3">histidine kinase</fullName>
        <ecNumber evidence="3">2.7.13.3</ecNumber>
    </recommendedName>
</protein>
<comment type="subcellular location">
    <subcellularLocation>
        <location evidence="2">Cell inner membrane</location>
        <topology evidence="2">Multi-pass membrane protein</topology>
    </subcellularLocation>
</comment>
<dbReference type="Gene3D" id="3.30.450.20">
    <property type="entry name" value="PAS domain"/>
    <property type="match status" value="3"/>
</dbReference>
<proteinExistence type="predicted"/>
<dbReference type="SUPFAM" id="SSF55785">
    <property type="entry name" value="PYP-like sensor domain (PAS domain)"/>
    <property type="match status" value="2"/>
</dbReference>
<sequence length="837" mass="93454">MQASQFQSNISSYRKRILWSAVLLSLVWVFLIWQYENFSFQQRTYQLIDQEQKRSNVIAQGVAADLQRSIKTMQGVPFVLAQNKQLAQALKSVGAEKGSSESAIERKQRIRRQNQDDRWVAINQTLTDARDHLGFDLAYVLDRYGDCLASSEQQLGESLIGNNYRERTYYKAAISGNAGYQFALGKTSRTPGLYFSAPIYDGESIIGVVTAKIDISRLAEDIDLAGVFLIDENGVIILAQDKQQEMKALQASAVFTLPSEKRKSLYGRDEFALLEIRPLTHSQGLVQLDQSSVAYVMGGVKLSEKPLEVLHALAVPNIDHLHSEKVKTIALMVIAGCSVILITLFSAMYLFESNENRKILQTQRDRLNEAQRLAAMGSWSIDIQSQTVNCSDSARWFFSIEHSDTTPSVETIIAAIHVDDKRKVLEALQTAMREHQDFHMAFRIVRPNDEVHFVVGDGVYVQHAESGIESFEGTIRDITEYQTLLNALETSEAHLKKVINSCLIGIIQGREDGRLLGANDAFVQLTGYAETTLLAGEKRWQDLTPLSFHDADQQALNNLNLNAVLPAYEKELICADGRVIPVLVGIARVEENERDWVAFVLDLSERNRISRLQAEFIAIVSHELRTPLTSIRGSLALLENGVLGALPEKALQMIAVAHRNSKRLSNLVNDILDMEKLNAGKMKFDMHAVDQVSLLPQVIEANAAYAQNFQVGFDLECGVEQAMIWGDPDRLQQVLSNLMSNAAKFSPAGEKVILRLASSGPRWQVHVIDRGPGIPEEFQAVMFDSFAQADNSDTRQKQGSGLGLKICKSMVELMEGEISFDTSPTHGTNFWISFEKI</sequence>
<evidence type="ECO:0000256" key="3">
    <source>
        <dbReference type="ARBA" id="ARBA00012438"/>
    </source>
</evidence>
<dbReference type="SUPFAM" id="SSF47384">
    <property type="entry name" value="Homodimeric domain of signal transducing histidine kinase"/>
    <property type="match status" value="1"/>
</dbReference>
<dbReference type="GO" id="GO:0005524">
    <property type="term" value="F:ATP binding"/>
    <property type="evidence" value="ECO:0007669"/>
    <property type="project" value="UniProtKB-KW"/>
</dbReference>
<evidence type="ECO:0000256" key="8">
    <source>
        <dbReference type="ARBA" id="ARBA00022741"/>
    </source>
</evidence>
<dbReference type="SMART" id="SM00388">
    <property type="entry name" value="HisKA"/>
    <property type="match status" value="1"/>
</dbReference>
<evidence type="ECO:0000256" key="11">
    <source>
        <dbReference type="ARBA" id="ARBA00022989"/>
    </source>
</evidence>
<dbReference type="Pfam" id="PF02743">
    <property type="entry name" value="dCache_1"/>
    <property type="match status" value="1"/>
</dbReference>
<evidence type="ECO:0000256" key="9">
    <source>
        <dbReference type="ARBA" id="ARBA00022777"/>
    </source>
</evidence>
<dbReference type="InterPro" id="IPR000014">
    <property type="entry name" value="PAS"/>
</dbReference>
<organism evidence="17 18">
    <name type="scientific">Undibacterium nitidum</name>
    <dbReference type="NCBI Taxonomy" id="2762298"/>
    <lineage>
        <taxon>Bacteria</taxon>
        <taxon>Pseudomonadati</taxon>
        <taxon>Pseudomonadota</taxon>
        <taxon>Betaproteobacteria</taxon>
        <taxon>Burkholderiales</taxon>
        <taxon>Oxalobacteraceae</taxon>
        <taxon>Undibacterium</taxon>
    </lineage>
</organism>
<dbReference type="InterPro" id="IPR003661">
    <property type="entry name" value="HisK_dim/P_dom"/>
</dbReference>
<dbReference type="PRINTS" id="PR00344">
    <property type="entry name" value="BCTRLSENSOR"/>
</dbReference>
<evidence type="ECO:0000313" key="18">
    <source>
        <dbReference type="Proteomes" id="UP000627446"/>
    </source>
</evidence>
<evidence type="ECO:0000259" key="16">
    <source>
        <dbReference type="PROSITE" id="PS50112"/>
    </source>
</evidence>
<evidence type="ECO:0000259" key="15">
    <source>
        <dbReference type="PROSITE" id="PS50109"/>
    </source>
</evidence>
<evidence type="ECO:0000313" key="17">
    <source>
        <dbReference type="EMBL" id="MBC3880984.1"/>
    </source>
</evidence>
<evidence type="ECO:0000256" key="5">
    <source>
        <dbReference type="ARBA" id="ARBA00022553"/>
    </source>
</evidence>
<keyword evidence="4" id="KW-1003">Cell membrane</keyword>
<dbReference type="PROSITE" id="PS50109">
    <property type="entry name" value="HIS_KIN"/>
    <property type="match status" value="1"/>
</dbReference>
<dbReference type="InterPro" id="IPR050736">
    <property type="entry name" value="Sensor_HK_Regulatory"/>
</dbReference>
<dbReference type="SMART" id="SM00387">
    <property type="entry name" value="HATPase_c"/>
    <property type="match status" value="1"/>
</dbReference>
<keyword evidence="12" id="KW-0902">Two-component regulatory system</keyword>
<dbReference type="NCBIfam" id="TIGR00229">
    <property type="entry name" value="sensory_box"/>
    <property type="match status" value="1"/>
</dbReference>
<dbReference type="FunFam" id="3.30.565.10:FF:000006">
    <property type="entry name" value="Sensor histidine kinase WalK"/>
    <property type="match status" value="1"/>
</dbReference>
<feature type="domain" description="Histidine kinase" evidence="15">
    <location>
        <begin position="619"/>
        <end position="837"/>
    </location>
</feature>
<dbReference type="Proteomes" id="UP000627446">
    <property type="component" value="Unassembled WGS sequence"/>
</dbReference>
<dbReference type="CDD" id="cd00130">
    <property type="entry name" value="PAS"/>
    <property type="match status" value="1"/>
</dbReference>
<dbReference type="InterPro" id="IPR003594">
    <property type="entry name" value="HATPase_dom"/>
</dbReference>
<evidence type="ECO:0000256" key="6">
    <source>
        <dbReference type="ARBA" id="ARBA00022679"/>
    </source>
</evidence>
<dbReference type="GO" id="GO:0000155">
    <property type="term" value="F:phosphorelay sensor kinase activity"/>
    <property type="evidence" value="ECO:0007669"/>
    <property type="project" value="InterPro"/>
</dbReference>
<dbReference type="Gene3D" id="3.30.565.10">
    <property type="entry name" value="Histidine kinase-like ATPase, C-terminal domain"/>
    <property type="match status" value="1"/>
</dbReference>
<keyword evidence="13 14" id="KW-0472">Membrane</keyword>
<keyword evidence="18" id="KW-1185">Reference proteome</keyword>
<gene>
    <name evidence="17" type="ORF">H8K36_06335</name>
</gene>
<keyword evidence="6" id="KW-0808">Transferase</keyword>
<keyword evidence="7 14" id="KW-0812">Transmembrane</keyword>
<name>A0A923HKC4_9BURK</name>
<dbReference type="FunFam" id="1.10.287.130:FF:000001">
    <property type="entry name" value="Two-component sensor histidine kinase"/>
    <property type="match status" value="1"/>
</dbReference>
<dbReference type="Pfam" id="PF02518">
    <property type="entry name" value="HATPase_c"/>
    <property type="match status" value="1"/>
</dbReference>
<dbReference type="AlphaFoldDB" id="A0A923HKC4"/>
<comment type="caution">
    <text evidence="17">The sequence shown here is derived from an EMBL/GenBank/DDBJ whole genome shotgun (WGS) entry which is preliminary data.</text>
</comment>
<dbReference type="GO" id="GO:0005886">
    <property type="term" value="C:plasma membrane"/>
    <property type="evidence" value="ECO:0007669"/>
    <property type="project" value="UniProtKB-SubCell"/>
</dbReference>
<dbReference type="CDD" id="cd00082">
    <property type="entry name" value="HisKA"/>
    <property type="match status" value="1"/>
</dbReference>
<dbReference type="Pfam" id="PF13426">
    <property type="entry name" value="PAS_9"/>
    <property type="match status" value="1"/>
</dbReference>
<evidence type="ECO:0000256" key="14">
    <source>
        <dbReference type="SAM" id="Phobius"/>
    </source>
</evidence>